<dbReference type="PANTHER" id="PTHR47249:SF1">
    <property type="entry name" value="VACUOLAR PROTEIN 8"/>
    <property type="match status" value="1"/>
</dbReference>
<dbReference type="EMBL" id="HBKN01031316">
    <property type="protein sequence ID" value="CAE2316136.1"/>
    <property type="molecule type" value="Transcribed_RNA"/>
</dbReference>
<dbReference type="InterPro" id="IPR045156">
    <property type="entry name" value="Vac8"/>
</dbReference>
<dbReference type="Gene3D" id="1.25.10.10">
    <property type="entry name" value="Leucine-rich Repeat Variant"/>
    <property type="match status" value="3"/>
</dbReference>
<dbReference type="GO" id="GO:0071562">
    <property type="term" value="P:nucleus-vacuole junction assembly"/>
    <property type="evidence" value="ECO:0007669"/>
    <property type="project" value="InterPro"/>
</dbReference>
<dbReference type="AlphaFoldDB" id="A0A7S4L650"/>
<dbReference type="SUPFAM" id="SSF48371">
    <property type="entry name" value="ARM repeat"/>
    <property type="match status" value="2"/>
</dbReference>
<reference evidence="3" key="1">
    <citation type="submission" date="2021-01" db="EMBL/GenBank/DDBJ databases">
        <authorList>
            <person name="Corre E."/>
            <person name="Pelletier E."/>
            <person name="Niang G."/>
            <person name="Scheremetjew M."/>
            <person name="Finn R."/>
            <person name="Kale V."/>
            <person name="Holt S."/>
            <person name="Cochrane G."/>
            <person name="Meng A."/>
            <person name="Brown T."/>
            <person name="Cohen L."/>
        </authorList>
    </citation>
    <scope>NUCLEOTIDE SEQUENCE</scope>
    <source>
        <strain evidence="3">CCMP 2712</strain>
    </source>
</reference>
<evidence type="ECO:0000313" key="3">
    <source>
        <dbReference type="EMBL" id="CAE2316136.1"/>
    </source>
</evidence>
<name>A0A7S4L650_GUITH</name>
<evidence type="ECO:0000256" key="1">
    <source>
        <dbReference type="ARBA" id="ARBA00005462"/>
    </source>
</evidence>
<dbReference type="PANTHER" id="PTHR47249">
    <property type="entry name" value="VACUOLAR PROTEIN 8"/>
    <property type="match status" value="1"/>
</dbReference>
<proteinExistence type="inferred from homology"/>
<dbReference type="InterPro" id="IPR011989">
    <property type="entry name" value="ARM-like"/>
</dbReference>
<accession>A0A7S4L650</accession>
<gene>
    <name evidence="3" type="ORF">GTHE00462_LOCUS24325</name>
</gene>
<comment type="similarity">
    <text evidence="1">Belongs to the beta-catenin family.</text>
</comment>
<protein>
    <submittedName>
        <fullName evidence="3">Uncharacterized protein</fullName>
    </submittedName>
</protein>
<sequence>MLDPVDETFFEFVEACLNHVQTPVLQRKFAALGGIDLLVRLCAMSMNDDVIVKACRAIAMLLRVEGSIPDTVPHSPSTIATASSKPLAVVNALKIRAAGGVAALLAQMRRSRNELVLQECSSAMKHLIKVYEASKELPDWSDARLFREGDDAFSVLVSLFRRSRSIFVHAEMAEAIHYIALNDECKPALGSAGAICVLTQQVQESSEAAVQIWSCNALCVLVMSEENRRRFTQEEGATAIVSILSQALASSSFGVMSSAAHVLSNYMAGEGKEIHDYQVRVGQAGGCEVLLRCCERAAVVGKIEEEALEQCCGALCSLSFENDGHRVKLGDLGACETFARICQICDVSVVSHHRILEQACAGIGNFCKRNRMNRMRMGGCMGPETLVSVLTRTLVLGQEADAVALQALRAVSNVVMRNEENQERFADAGGCRQLVQYCFATRHDGILRWVLVALGALAQHELIRYKLVNEGAMAAVSGAERSCSTAETKEAAKRVVALLPPPAPVRGSIILKDEDEEVFVQCRDGCWVKGNKVVIKNAADCFTSLSSRFVQSLHFEINDLNHSEGDGTDRRRSPAGLHRIRLKVRDREISIDAALDGKHAEDIVIGPALLAKLKIFGFEHMVNELVVL</sequence>
<dbReference type="InterPro" id="IPR016024">
    <property type="entry name" value="ARM-type_fold"/>
</dbReference>
<keyword evidence="2" id="KW-0677">Repeat</keyword>
<dbReference type="GO" id="GO:0043495">
    <property type="term" value="F:protein-membrane adaptor activity"/>
    <property type="evidence" value="ECO:0007669"/>
    <property type="project" value="InterPro"/>
</dbReference>
<organism evidence="3">
    <name type="scientific">Guillardia theta</name>
    <name type="common">Cryptophyte</name>
    <name type="synonym">Cryptomonas phi</name>
    <dbReference type="NCBI Taxonomy" id="55529"/>
    <lineage>
        <taxon>Eukaryota</taxon>
        <taxon>Cryptophyceae</taxon>
        <taxon>Pyrenomonadales</taxon>
        <taxon>Geminigeraceae</taxon>
        <taxon>Guillardia</taxon>
    </lineage>
</organism>
<evidence type="ECO:0000256" key="2">
    <source>
        <dbReference type="ARBA" id="ARBA00022737"/>
    </source>
</evidence>